<dbReference type="InterPro" id="IPR000300">
    <property type="entry name" value="IPPc"/>
</dbReference>
<evidence type="ECO:0000313" key="3">
    <source>
        <dbReference type="EMBL" id="RSH78608.1"/>
    </source>
</evidence>
<feature type="compositionally biased region" description="Low complexity" evidence="1">
    <location>
        <begin position="428"/>
        <end position="447"/>
    </location>
</feature>
<feature type="compositionally biased region" description="Pro residues" evidence="1">
    <location>
        <begin position="512"/>
        <end position="525"/>
    </location>
</feature>
<evidence type="ECO:0000313" key="4">
    <source>
        <dbReference type="Proteomes" id="UP000279236"/>
    </source>
</evidence>
<reference evidence="3 4" key="1">
    <citation type="submission" date="2018-11" db="EMBL/GenBank/DDBJ databases">
        <title>Genome sequence of Apiotrichum porosum DSM 27194.</title>
        <authorList>
            <person name="Aliyu H."/>
            <person name="Gorte O."/>
            <person name="Ochsenreither K."/>
        </authorList>
    </citation>
    <scope>NUCLEOTIDE SEQUENCE [LARGE SCALE GENOMIC DNA]</scope>
    <source>
        <strain evidence="3 4">DSM 27194</strain>
    </source>
</reference>
<dbReference type="InterPro" id="IPR046985">
    <property type="entry name" value="IP5"/>
</dbReference>
<feature type="compositionally biased region" description="Pro residues" evidence="1">
    <location>
        <begin position="295"/>
        <end position="316"/>
    </location>
</feature>
<dbReference type="InterPro" id="IPR036322">
    <property type="entry name" value="WD40_repeat_dom_sf"/>
</dbReference>
<feature type="compositionally biased region" description="Pro residues" evidence="1">
    <location>
        <begin position="120"/>
        <end position="133"/>
    </location>
</feature>
<dbReference type="STRING" id="105984.A0A427XIE0"/>
<dbReference type="SMART" id="SM00128">
    <property type="entry name" value="IPPc"/>
    <property type="match status" value="1"/>
</dbReference>
<feature type="compositionally biased region" description="Pro residues" evidence="1">
    <location>
        <begin position="408"/>
        <end position="425"/>
    </location>
</feature>
<dbReference type="PANTHER" id="PTHR11200:SF240">
    <property type="entry name" value="INOSITOL POLYPHOSPHATE 5-PHOSPHATASE C9G1.10C-RELATED"/>
    <property type="match status" value="1"/>
</dbReference>
<dbReference type="Gene3D" id="3.60.10.10">
    <property type="entry name" value="Endonuclease/exonuclease/phosphatase"/>
    <property type="match status" value="1"/>
</dbReference>
<accession>A0A427XIE0</accession>
<feature type="compositionally biased region" description="Low complexity" evidence="1">
    <location>
        <begin position="221"/>
        <end position="254"/>
    </location>
</feature>
<keyword evidence="4" id="KW-1185">Reference proteome</keyword>
<sequence>MVDDRGLESDKEEEHHISIASLRSKFETLAHGHIHSRNAPVIAPKPARLPAPQQPAAASPAVSAAPPVAVTAKPDVAQVPKPDVAGPPVTRTPPPVAPKVPPPPKPAPRTVASTTASTNPPAPRPVVNSPPAPERVLTAPSVNLDTATADADGDGDEHVQSVKALRERFGQVTSAPAPIAPSGSRRASLEALRKGDSIASSPAVSQTSPVISQVSPAGSQASSSAKPLIAPKPALIAPKPAYATVRPSSPALRGPAPPPPISRSASPFGQTLSASPAADSQPPSRSASPLGHRPAPQPPATKPTPPALPLSRPPVADPIMSEPGSLVSEPVPIDSGAAPPPIPGNRPTAESIQAVPIPIPRGSSPAPPPSRRPVVARVLSASPPSLETALTSPPLPPPERRPTLQMSPSPPAAGAVPPPLPPPNRRPTNASTISTSSAASVETVAPSLPVTRRPTEAQAVPSLPQRHATPPEAGHVPPPLPTTKRPDAGTTIVPPLPVRRPSFHDGATPAPDSKPPLPGNKPPAPTMMAAAAAVIAVTKPPLPNRSRATTVGKPEVPPAAAATAPPRLPVRQATALAAPAVPIANRSRALSVGAHDDGYLPPPPPMRNVTAGPGTSPSKRPAVSPAPLRRAATVRVQGSGGTPGDSDDDEGGPVAPLTSIAQRLLDEHPDSTKANRRPPTFLPDIKVTLPLSITSFAVYGRFACVAHHNVRVFDTESDCNQPILTFDQKDVGLDLRVKEPRVTAMGFRPSKFEDQKGRYLWCGNKDGHVWEIDIKTGDVTATKPSVHGAAVTHIMRHQQWVLTLDEVGKLHVWEPAKEDSTSFRVVRTLRISDKVTFAKMIKGRLWTATAPAVRSTTSTNGARGPTVRVYDPCSENGAAPLSALTTEWTGSVTSATVMPFAPDYFYLGHEGGFISIWKVPDNELVCQQVLKISTTDILSLEGVGERLWAGNRRGQIHVWDVKNRPWLTTNFWTAHIDQPVHTLVVDPASIDGSGRFMLWSCSRDALHAWDGLLGVDWIESQMALRREQYCDMRDIKVLVCTWNIDSTKPTDLTGSIENATFLEQVLSSVDSPDIVVFGFQEVIPLTDKKLTASSKGKDGGGATNEAVSGRYRAWAEKLSYAVRLHMPAETPYVKVHSEQLVGLFSCIFVKASEREQLRDVDITTVKRGIGGIYGNKGAIVARLVVDDTSLCFINVHLAAGQSHKNARNADVAAILEDKAIFPPADRLPYVHGGDGTAILDHELVILNGDLNYRIDQRRDLVASSIKVGDLDFLLEHDQLRKEMRANHAFRLRSFAEPPITFAPTYKYDPGTNDYDSSEKRRIPAWCDRVLYLKSPLVTPINYQRYEITCSDHKPVSSALGMRIKRIDPIRRRDVAREVANDWSKREEEMLVAVRQAYAGLYSVGQ</sequence>
<dbReference type="PANTHER" id="PTHR11200">
    <property type="entry name" value="INOSITOL 5-PHOSPHATASE"/>
    <property type="match status" value="1"/>
</dbReference>
<feature type="region of interest" description="Disordered" evidence="1">
    <location>
        <begin position="37"/>
        <end position="139"/>
    </location>
</feature>
<dbReference type="SUPFAM" id="SSF56219">
    <property type="entry name" value="DNase I-like"/>
    <property type="match status" value="1"/>
</dbReference>
<gene>
    <name evidence="3" type="ORF">EHS24_002336</name>
</gene>
<feature type="compositionally biased region" description="Pro residues" evidence="1">
    <location>
        <begin position="90"/>
        <end position="107"/>
    </location>
</feature>
<protein>
    <recommendedName>
        <fullName evidence="2">Inositol polyphosphate-related phosphatase domain-containing protein</fullName>
    </recommendedName>
</protein>
<dbReference type="EMBL" id="RSCE01000012">
    <property type="protein sequence ID" value="RSH78608.1"/>
    <property type="molecule type" value="Genomic_DNA"/>
</dbReference>
<feature type="region of interest" description="Disordered" evidence="1">
    <location>
        <begin position="540"/>
        <end position="567"/>
    </location>
</feature>
<dbReference type="GO" id="GO:0046856">
    <property type="term" value="P:phosphatidylinositol dephosphorylation"/>
    <property type="evidence" value="ECO:0007669"/>
    <property type="project" value="InterPro"/>
</dbReference>
<proteinExistence type="predicted"/>
<dbReference type="InterPro" id="IPR015943">
    <property type="entry name" value="WD40/YVTN_repeat-like_dom_sf"/>
</dbReference>
<organism evidence="3 4">
    <name type="scientific">Apiotrichum porosum</name>
    <dbReference type="NCBI Taxonomy" id="105984"/>
    <lineage>
        <taxon>Eukaryota</taxon>
        <taxon>Fungi</taxon>
        <taxon>Dikarya</taxon>
        <taxon>Basidiomycota</taxon>
        <taxon>Agaricomycotina</taxon>
        <taxon>Tremellomycetes</taxon>
        <taxon>Trichosporonales</taxon>
        <taxon>Trichosporonaceae</taxon>
        <taxon>Apiotrichum</taxon>
    </lineage>
</organism>
<feature type="region of interest" description="Disordered" evidence="1">
    <location>
        <begin position="169"/>
        <end position="525"/>
    </location>
</feature>
<feature type="compositionally biased region" description="Low complexity" evidence="1">
    <location>
        <begin position="372"/>
        <end position="392"/>
    </location>
</feature>
<dbReference type="GeneID" id="39586879"/>
<dbReference type="GO" id="GO:0004439">
    <property type="term" value="F:phosphatidylinositol-4,5-bisphosphate 5-phosphatase activity"/>
    <property type="evidence" value="ECO:0007669"/>
    <property type="project" value="TreeGrafter"/>
</dbReference>
<dbReference type="OrthoDB" id="2248459at2759"/>
<dbReference type="Proteomes" id="UP000279236">
    <property type="component" value="Unassembled WGS sequence"/>
</dbReference>
<feature type="compositionally biased region" description="Low complexity" evidence="1">
    <location>
        <begin position="54"/>
        <end position="77"/>
    </location>
</feature>
<name>A0A427XIE0_9TREE</name>
<dbReference type="Pfam" id="PF22669">
    <property type="entry name" value="Exo_endo_phos2"/>
    <property type="match status" value="1"/>
</dbReference>
<dbReference type="Gene3D" id="2.130.10.10">
    <property type="entry name" value="YVTN repeat-like/Quinoprotein amine dehydrogenase"/>
    <property type="match status" value="2"/>
</dbReference>
<dbReference type="SUPFAM" id="SSF50978">
    <property type="entry name" value="WD40 repeat-like"/>
    <property type="match status" value="1"/>
</dbReference>
<feature type="compositionally biased region" description="Basic and acidic residues" evidence="1">
    <location>
        <begin position="187"/>
        <end position="196"/>
    </location>
</feature>
<feature type="compositionally biased region" description="Low complexity" evidence="1">
    <location>
        <begin position="262"/>
        <end position="289"/>
    </location>
</feature>
<comment type="caution">
    <text evidence="3">The sequence shown here is derived from an EMBL/GenBank/DDBJ whole genome shotgun (WGS) entry which is preliminary data.</text>
</comment>
<feature type="region of interest" description="Disordered" evidence="1">
    <location>
        <begin position="594"/>
        <end position="655"/>
    </location>
</feature>
<dbReference type="RefSeq" id="XP_028473755.1">
    <property type="nucleotide sequence ID" value="XM_028618077.1"/>
</dbReference>
<feature type="domain" description="Inositol polyphosphate-related phosphatase" evidence="2">
    <location>
        <begin position="1033"/>
        <end position="1367"/>
    </location>
</feature>
<feature type="compositionally biased region" description="Polar residues" evidence="1">
    <location>
        <begin position="198"/>
        <end position="220"/>
    </location>
</feature>
<dbReference type="InterPro" id="IPR036691">
    <property type="entry name" value="Endo/exonu/phosph_ase_sf"/>
</dbReference>
<evidence type="ECO:0000256" key="1">
    <source>
        <dbReference type="SAM" id="MobiDB-lite"/>
    </source>
</evidence>
<evidence type="ECO:0000259" key="2">
    <source>
        <dbReference type="SMART" id="SM00128"/>
    </source>
</evidence>